<proteinExistence type="predicted"/>
<keyword evidence="3" id="KW-1185">Reference proteome</keyword>
<reference evidence="2" key="1">
    <citation type="submission" date="2021-02" db="EMBL/GenBank/DDBJ databases">
        <authorList>
            <person name="Steward A R."/>
        </authorList>
    </citation>
    <scope>NUCLEOTIDE SEQUENCE</scope>
</reference>
<name>A0A821NEN3_9NEOP</name>
<evidence type="ECO:0000313" key="2">
    <source>
        <dbReference type="EMBL" id="CAF4784835.1"/>
    </source>
</evidence>
<protein>
    <submittedName>
        <fullName evidence="2">Uncharacterized protein</fullName>
    </submittedName>
</protein>
<dbReference type="AlphaFoldDB" id="A0A821NEN3"/>
<sequence length="153" mass="16906">MEPPDDPGGGEVPGVGCIVTISNDESGMETDGSIKSSSGARKRRATVHKHCTHCNKKRRSRKHEGKEIKPNECHCIPLTNTQISTAPLFNESQSNPSQLNSSNEYKKPESVARLRYQPSDAAPYVVHIQRVQQTPNDSVSVHPIAFGRKFFPK</sequence>
<organism evidence="2 3">
    <name type="scientific">Pieris macdunnoughi</name>
    <dbReference type="NCBI Taxonomy" id="345717"/>
    <lineage>
        <taxon>Eukaryota</taxon>
        <taxon>Metazoa</taxon>
        <taxon>Ecdysozoa</taxon>
        <taxon>Arthropoda</taxon>
        <taxon>Hexapoda</taxon>
        <taxon>Insecta</taxon>
        <taxon>Pterygota</taxon>
        <taxon>Neoptera</taxon>
        <taxon>Endopterygota</taxon>
        <taxon>Lepidoptera</taxon>
        <taxon>Glossata</taxon>
        <taxon>Ditrysia</taxon>
        <taxon>Papilionoidea</taxon>
        <taxon>Pieridae</taxon>
        <taxon>Pierinae</taxon>
        <taxon>Pieris</taxon>
    </lineage>
</organism>
<evidence type="ECO:0000313" key="3">
    <source>
        <dbReference type="Proteomes" id="UP000663880"/>
    </source>
</evidence>
<evidence type="ECO:0000256" key="1">
    <source>
        <dbReference type="SAM" id="MobiDB-lite"/>
    </source>
</evidence>
<dbReference type="OrthoDB" id="6931295at2759"/>
<dbReference type="Proteomes" id="UP000663880">
    <property type="component" value="Unassembled WGS sequence"/>
</dbReference>
<comment type="caution">
    <text evidence="2">The sequence shown here is derived from an EMBL/GenBank/DDBJ whole genome shotgun (WGS) entry which is preliminary data.</text>
</comment>
<feature type="region of interest" description="Disordered" evidence="1">
    <location>
        <begin position="1"/>
        <end position="66"/>
    </location>
</feature>
<feature type="region of interest" description="Disordered" evidence="1">
    <location>
        <begin position="86"/>
        <end position="111"/>
    </location>
</feature>
<gene>
    <name evidence="2" type="ORF">PMACD_LOCUS2546</name>
</gene>
<feature type="compositionally biased region" description="Basic residues" evidence="1">
    <location>
        <begin position="40"/>
        <end position="63"/>
    </location>
</feature>
<feature type="compositionally biased region" description="Low complexity" evidence="1">
    <location>
        <begin position="90"/>
        <end position="103"/>
    </location>
</feature>
<dbReference type="EMBL" id="CAJOBZ010000004">
    <property type="protein sequence ID" value="CAF4784835.1"/>
    <property type="molecule type" value="Genomic_DNA"/>
</dbReference>
<accession>A0A821NEN3</accession>